<accession>A0A2V1K698</accession>
<protein>
    <recommendedName>
        <fullName evidence="4">ABC transporter permease</fullName>
    </recommendedName>
</protein>
<feature type="transmembrane region" description="Helical" evidence="1">
    <location>
        <begin position="75"/>
        <end position="98"/>
    </location>
</feature>
<evidence type="ECO:0000256" key="1">
    <source>
        <dbReference type="SAM" id="Phobius"/>
    </source>
</evidence>
<keyword evidence="1" id="KW-0812">Transmembrane</keyword>
<dbReference type="GO" id="GO:0140359">
    <property type="term" value="F:ABC-type transporter activity"/>
    <property type="evidence" value="ECO:0007669"/>
    <property type="project" value="InterPro"/>
</dbReference>
<dbReference type="AlphaFoldDB" id="A0A2V1K698"/>
<dbReference type="RefSeq" id="WP_109093966.1">
    <property type="nucleotide sequence ID" value="NZ_QETB01000004.1"/>
</dbReference>
<gene>
    <name evidence="2" type="ORF">DD236_08645</name>
</gene>
<evidence type="ECO:0000313" key="3">
    <source>
        <dbReference type="Proteomes" id="UP000245283"/>
    </source>
</evidence>
<comment type="caution">
    <text evidence="2">The sequence shown here is derived from an EMBL/GenBank/DDBJ whole genome shotgun (WGS) entry which is preliminary data.</text>
</comment>
<organism evidence="2 3">
    <name type="scientific">Ancrocorticia populi</name>
    <dbReference type="NCBI Taxonomy" id="2175228"/>
    <lineage>
        <taxon>Bacteria</taxon>
        <taxon>Bacillati</taxon>
        <taxon>Actinomycetota</taxon>
        <taxon>Actinomycetes</taxon>
        <taxon>Actinomycetales</taxon>
        <taxon>Actinomycetaceae</taxon>
        <taxon>Ancrocorticia</taxon>
    </lineage>
</organism>
<dbReference type="GO" id="GO:0005886">
    <property type="term" value="C:plasma membrane"/>
    <property type="evidence" value="ECO:0007669"/>
    <property type="project" value="UniProtKB-SubCell"/>
</dbReference>
<dbReference type="EMBL" id="QETB01000004">
    <property type="protein sequence ID" value="PWF26139.1"/>
    <property type="molecule type" value="Genomic_DNA"/>
</dbReference>
<keyword evidence="3" id="KW-1185">Reference proteome</keyword>
<name>A0A2V1K698_9ACTO</name>
<evidence type="ECO:0000313" key="2">
    <source>
        <dbReference type="EMBL" id="PWF26139.1"/>
    </source>
</evidence>
<feature type="transmembrane region" description="Helical" evidence="1">
    <location>
        <begin position="388"/>
        <end position="405"/>
    </location>
</feature>
<sequence length="463" mass="49257">MFSSTIFKQTLKQNWKLWAIFTALTAAIAAVFIAVFDPQLIKTLTDSIGDTEIADMAGDRLDDATSILGMLGENFYGGLLGAILPLIFVIMTANSLIASQVDRGSMAYTLSTPIKRTKVVFTQAIYMILSLFAMFAVVVGAGLAVAQISHSALWGNEYTDDVEAAATTLDVAPEDLNENLDQILEDPDALAAGAEERDVDTDVYATYLQLKTMDNAYVAAADELDVDADDVRSDPSVILNSDAATEAAADATGMDSATFSATLTEQLEQQAASADQAEQVQEQMLTGMSAAAEVLDMDAADVSSDLSVLKDNPDAMSAAVEASGMDEDTFTGLVNQEIASSEVSADAAVDFNVPQYLEINLGAFLLMVAYSGIAFMFSCIFNLSKNSLALGAGIPVASLIFYIMSGTSDSLEKLKYVSLNTLYSPTDIIHSGTFWPQFAILGATGLVLYGIGIKVFKEKDLPL</sequence>
<dbReference type="OrthoDB" id="66636at2"/>
<proteinExistence type="predicted"/>
<keyword evidence="1" id="KW-1133">Transmembrane helix</keyword>
<feature type="transmembrane region" description="Helical" evidence="1">
    <location>
        <begin position="434"/>
        <end position="456"/>
    </location>
</feature>
<feature type="transmembrane region" description="Helical" evidence="1">
    <location>
        <begin position="361"/>
        <end position="381"/>
    </location>
</feature>
<dbReference type="Proteomes" id="UP000245283">
    <property type="component" value="Unassembled WGS sequence"/>
</dbReference>
<dbReference type="PANTHER" id="PTHR37305:SF1">
    <property type="entry name" value="MEMBRANE PROTEIN"/>
    <property type="match status" value="1"/>
</dbReference>
<keyword evidence="1" id="KW-0472">Membrane</keyword>
<feature type="transmembrane region" description="Helical" evidence="1">
    <location>
        <begin position="17"/>
        <end position="36"/>
    </location>
</feature>
<dbReference type="PANTHER" id="PTHR37305">
    <property type="entry name" value="INTEGRAL MEMBRANE PROTEIN-RELATED"/>
    <property type="match status" value="1"/>
</dbReference>
<reference evidence="3" key="1">
    <citation type="submission" date="2018-05" db="EMBL/GenBank/DDBJ databases">
        <authorList>
            <person name="Li Y."/>
        </authorList>
    </citation>
    <scope>NUCLEOTIDE SEQUENCE [LARGE SCALE GENOMIC DNA]</scope>
    <source>
        <strain evidence="3">sk1b4</strain>
    </source>
</reference>
<feature type="transmembrane region" description="Helical" evidence="1">
    <location>
        <begin position="119"/>
        <end position="146"/>
    </location>
</feature>
<evidence type="ECO:0008006" key="4">
    <source>
        <dbReference type="Google" id="ProtNLM"/>
    </source>
</evidence>